<dbReference type="PRINTS" id="PR00941">
    <property type="entry name" value="CDATPASE"/>
</dbReference>
<dbReference type="Gene3D" id="3.40.1110.10">
    <property type="entry name" value="Calcium-transporting ATPase, cytoplasmic domain N"/>
    <property type="match status" value="1"/>
</dbReference>
<feature type="domain" description="HMA" evidence="20">
    <location>
        <begin position="80"/>
        <end position="147"/>
    </location>
</feature>
<evidence type="ECO:0000256" key="16">
    <source>
        <dbReference type="ARBA" id="ARBA00023136"/>
    </source>
</evidence>
<keyword evidence="12" id="KW-0460">Magnesium</keyword>
<keyword evidence="6" id="KW-0597">Phosphoprotein</keyword>
<accession>I8ALI2</accession>
<comment type="similarity">
    <text evidence="2 19">Belongs to the cation transport ATPase (P-type) (TC 3.A.3) family. Type IB subfamily.</text>
</comment>
<keyword evidence="14 19" id="KW-1133">Transmembrane helix</keyword>
<dbReference type="Pfam" id="PF00122">
    <property type="entry name" value="E1-E2_ATPase"/>
    <property type="match status" value="1"/>
</dbReference>
<dbReference type="CDD" id="cd00371">
    <property type="entry name" value="HMA"/>
    <property type="match status" value="2"/>
</dbReference>
<dbReference type="EMBL" id="AKKV01000021">
    <property type="protein sequence ID" value="EIT86449.1"/>
    <property type="molecule type" value="Genomic_DNA"/>
</dbReference>
<keyword evidence="5" id="KW-0104">Cadmium</keyword>
<dbReference type="PANTHER" id="PTHR48085">
    <property type="entry name" value="CADMIUM/ZINC-TRANSPORTING ATPASE HMA2-RELATED"/>
    <property type="match status" value="1"/>
</dbReference>
<dbReference type="STRING" id="1196324.A374_05786"/>
<keyword evidence="8 19" id="KW-0479">Metal-binding</keyword>
<dbReference type="PROSITE" id="PS00154">
    <property type="entry name" value="ATPASE_E1_E2"/>
    <property type="match status" value="1"/>
</dbReference>
<dbReference type="GO" id="GO:0005886">
    <property type="term" value="C:plasma membrane"/>
    <property type="evidence" value="ECO:0007669"/>
    <property type="project" value="UniProtKB-SubCell"/>
</dbReference>
<sequence>MGTTKKSEWLLEGLDCAHCATKIEQGVAQLDGVALCHVNFATKTMQLETAAGKEVTSAAKALIHQLEPDVTVREKKRKESQQVFMLQGLSCAHCATNIEKETSQLPQVTASSVDFVARKLTIIGGTPSTERTEAIVSIVHRLKPEIKVIEDEGSAAQAQEKNHTKPLIMRILASSLLLGIATLLTLPESLTVALFIVAYLLIGGDVLLKAGRNIMRGHVFDENFLMAIATIGAFAIAQYPEGVAVMLFYQIGEFFQGIAVNRSRRSITALMDIRPDYANRKINEVIEKVPPEDLSIGETILVRPGEKVPLDGVIIEGRANVDTSALTGESVPQSVTVGDEILSGSINKDGVITVSVTKVYGESTVSKILELVQNASSKKAPTENLITKFAKYYTPFVVMAATALAFIPPLLIADATFSQWIYRALVFLVISCPCALMVSIPLGFFGGIGGASKKGILVKGSNYLEALNDVKYVVFDKTGTLTKGVFKVTRIVPEASYTKEQLLLYAALAEAHSAHPIALSIRKAYGHSIDQTRIKKYQEIAGQGISVHIDDCHVLAGNEKLMRSHQLSVPPVHEMGTLVYIAINHTFAGYLLISDEIKEDAKEAILALKKLGIKKVMMLTGDAKHVALAVGKRLGLDEVHAELLPHQKVEQLDQLFAQKSSKEKLIFVGDGINDTPVLARADIGIAMGGLGSDAAIEAADVVIMTDEPSKIATGLALAKRTRRIVYQNITLALLVKTIFLAFGAFGYATMWEAVFSDVGVTLLAVLNAMRVLRVDQVE</sequence>
<evidence type="ECO:0000256" key="3">
    <source>
        <dbReference type="ARBA" id="ARBA00022448"/>
    </source>
</evidence>
<dbReference type="InterPro" id="IPR001757">
    <property type="entry name" value="P_typ_ATPase"/>
</dbReference>
<evidence type="ECO:0000256" key="4">
    <source>
        <dbReference type="ARBA" id="ARBA00022475"/>
    </source>
</evidence>
<evidence type="ECO:0000256" key="1">
    <source>
        <dbReference type="ARBA" id="ARBA00004651"/>
    </source>
</evidence>
<evidence type="ECO:0000256" key="11">
    <source>
        <dbReference type="ARBA" id="ARBA00022840"/>
    </source>
</evidence>
<keyword evidence="7 19" id="KW-0812">Transmembrane</keyword>
<evidence type="ECO:0000256" key="9">
    <source>
        <dbReference type="ARBA" id="ARBA00022741"/>
    </source>
</evidence>
<dbReference type="NCBIfam" id="TIGR01494">
    <property type="entry name" value="ATPase_P-type"/>
    <property type="match status" value="1"/>
</dbReference>
<comment type="catalytic activity">
    <reaction evidence="18">
        <text>Cd(2+)(in) + ATP + H2O = Cd(2+)(out) + ADP + phosphate + H(+)</text>
        <dbReference type="Rhea" id="RHEA:12132"/>
        <dbReference type="ChEBI" id="CHEBI:15377"/>
        <dbReference type="ChEBI" id="CHEBI:15378"/>
        <dbReference type="ChEBI" id="CHEBI:30616"/>
        <dbReference type="ChEBI" id="CHEBI:43474"/>
        <dbReference type="ChEBI" id="CHEBI:48775"/>
        <dbReference type="ChEBI" id="CHEBI:456216"/>
        <dbReference type="EC" id="7.2.2.21"/>
    </reaction>
</comment>
<dbReference type="PATRIC" id="fig|1196324.3.peg.1179"/>
<evidence type="ECO:0000313" key="21">
    <source>
        <dbReference type="EMBL" id="EIT86449.1"/>
    </source>
</evidence>
<keyword evidence="9 19" id="KW-0547">Nucleotide-binding</keyword>
<dbReference type="FunFam" id="2.70.150.10:FF:000002">
    <property type="entry name" value="Copper-transporting ATPase 1, putative"/>
    <property type="match status" value="1"/>
</dbReference>
<evidence type="ECO:0000256" key="14">
    <source>
        <dbReference type="ARBA" id="ARBA00022989"/>
    </source>
</evidence>
<proteinExistence type="inferred from homology"/>
<dbReference type="SFLD" id="SFLDS00003">
    <property type="entry name" value="Haloacid_Dehalogenase"/>
    <property type="match status" value="1"/>
</dbReference>
<dbReference type="InterPro" id="IPR036412">
    <property type="entry name" value="HAD-like_sf"/>
</dbReference>
<dbReference type="SUPFAM" id="SSF81665">
    <property type="entry name" value="Calcium ATPase, transmembrane domain M"/>
    <property type="match status" value="1"/>
</dbReference>
<dbReference type="Gene3D" id="2.70.150.10">
    <property type="entry name" value="Calcium-transporting ATPase, cytoplasmic transduction domain A"/>
    <property type="match status" value="1"/>
</dbReference>
<dbReference type="PANTHER" id="PTHR48085:SF5">
    <property type="entry name" value="CADMIUM_ZINC-TRANSPORTING ATPASE HMA4-RELATED"/>
    <property type="match status" value="1"/>
</dbReference>
<dbReference type="GO" id="GO:0046872">
    <property type="term" value="F:metal ion binding"/>
    <property type="evidence" value="ECO:0007669"/>
    <property type="project" value="UniProtKB-KW"/>
</dbReference>
<evidence type="ECO:0000256" key="2">
    <source>
        <dbReference type="ARBA" id="ARBA00006024"/>
    </source>
</evidence>
<dbReference type="SFLD" id="SFLDG00002">
    <property type="entry name" value="C1.7:_P-type_atpase_like"/>
    <property type="match status" value="1"/>
</dbReference>
<evidence type="ECO:0000259" key="20">
    <source>
        <dbReference type="PROSITE" id="PS50846"/>
    </source>
</evidence>
<dbReference type="eggNOG" id="COG2217">
    <property type="taxonomic scope" value="Bacteria"/>
</dbReference>
<keyword evidence="13" id="KW-1278">Translocase</keyword>
<dbReference type="NCBIfam" id="TIGR01512">
    <property type="entry name" value="ATPase-IB2_Cd"/>
    <property type="match status" value="1"/>
</dbReference>
<feature type="transmembrane region" description="Helical" evidence="19">
    <location>
        <begin position="190"/>
        <end position="208"/>
    </location>
</feature>
<dbReference type="InterPro" id="IPR017969">
    <property type="entry name" value="Heavy-metal-associated_CS"/>
</dbReference>
<keyword evidence="4 19" id="KW-1003">Cell membrane</keyword>
<dbReference type="InterPro" id="IPR051014">
    <property type="entry name" value="Cation_Transport_ATPase_IB"/>
</dbReference>
<dbReference type="InterPro" id="IPR023298">
    <property type="entry name" value="ATPase_P-typ_TM_dom_sf"/>
</dbReference>
<dbReference type="InterPro" id="IPR059000">
    <property type="entry name" value="ATPase_P-type_domA"/>
</dbReference>
<dbReference type="InterPro" id="IPR008250">
    <property type="entry name" value="ATPase_P-typ_transduc_dom_A_sf"/>
</dbReference>
<dbReference type="InterPro" id="IPR036163">
    <property type="entry name" value="HMA_dom_sf"/>
</dbReference>
<dbReference type="InterPro" id="IPR027256">
    <property type="entry name" value="P-typ_ATPase_IB"/>
</dbReference>
<evidence type="ECO:0000256" key="7">
    <source>
        <dbReference type="ARBA" id="ARBA00022692"/>
    </source>
</evidence>
<evidence type="ECO:0000313" key="22">
    <source>
        <dbReference type="Proteomes" id="UP000004080"/>
    </source>
</evidence>
<evidence type="ECO:0000256" key="18">
    <source>
        <dbReference type="ARBA" id="ARBA00049338"/>
    </source>
</evidence>
<evidence type="ECO:0000256" key="8">
    <source>
        <dbReference type="ARBA" id="ARBA00022723"/>
    </source>
</evidence>
<evidence type="ECO:0000256" key="12">
    <source>
        <dbReference type="ARBA" id="ARBA00022842"/>
    </source>
</evidence>
<comment type="caution">
    <text evidence="21">The sequence shown here is derived from an EMBL/GenBank/DDBJ whole genome shotgun (WGS) entry which is preliminary data.</text>
</comment>
<gene>
    <name evidence="21" type="ORF">A374_05786</name>
</gene>
<keyword evidence="16 19" id="KW-0472">Membrane</keyword>
<dbReference type="SUPFAM" id="SSF55008">
    <property type="entry name" value="HMA, heavy metal-associated domain"/>
    <property type="match status" value="2"/>
</dbReference>
<reference evidence="21 22" key="1">
    <citation type="journal article" date="2012" name="J. Bacteriol.">
        <title>Genome of Bacillus macauensis ZFHKF-1, a Long-Chain-Forming Bacterium.</title>
        <authorList>
            <person name="Cai L."/>
            <person name="Zhang T."/>
        </authorList>
    </citation>
    <scope>NUCLEOTIDE SEQUENCE [LARGE SCALE GENOMIC DNA]</scope>
    <source>
        <strain evidence="21 22">ZFHKF-1</strain>
    </source>
</reference>
<feature type="transmembrane region" description="Helical" evidence="19">
    <location>
        <begin position="392"/>
        <end position="412"/>
    </location>
</feature>
<keyword evidence="15" id="KW-0406">Ion transport</keyword>
<dbReference type="OrthoDB" id="9813266at2"/>
<evidence type="ECO:0000256" key="15">
    <source>
        <dbReference type="ARBA" id="ARBA00023065"/>
    </source>
</evidence>
<dbReference type="SUPFAM" id="SSF81653">
    <property type="entry name" value="Calcium ATPase, transduction domain A"/>
    <property type="match status" value="1"/>
</dbReference>
<feature type="transmembrane region" description="Helical" evidence="19">
    <location>
        <begin position="424"/>
        <end position="445"/>
    </location>
</feature>
<dbReference type="RefSeq" id="WP_007201254.1">
    <property type="nucleotide sequence ID" value="NZ_AKKV01000021.1"/>
</dbReference>
<dbReference type="SUPFAM" id="SSF56784">
    <property type="entry name" value="HAD-like"/>
    <property type="match status" value="1"/>
</dbReference>
<evidence type="ECO:0000256" key="19">
    <source>
        <dbReference type="RuleBase" id="RU362081"/>
    </source>
</evidence>
<dbReference type="GO" id="GO:0008551">
    <property type="term" value="F:P-type cadmium transporter activity"/>
    <property type="evidence" value="ECO:0007669"/>
    <property type="project" value="UniProtKB-EC"/>
</dbReference>
<feature type="transmembrane region" description="Helical" evidence="19">
    <location>
        <begin position="167"/>
        <end position="184"/>
    </location>
</feature>
<feature type="transmembrane region" description="Helical" evidence="19">
    <location>
        <begin position="729"/>
        <end position="748"/>
    </location>
</feature>
<evidence type="ECO:0000256" key="6">
    <source>
        <dbReference type="ARBA" id="ARBA00022553"/>
    </source>
</evidence>
<dbReference type="InterPro" id="IPR023214">
    <property type="entry name" value="HAD_sf"/>
</dbReference>
<dbReference type="InterPro" id="IPR006121">
    <property type="entry name" value="HMA_dom"/>
</dbReference>
<dbReference type="PRINTS" id="PR00119">
    <property type="entry name" value="CATATPASE"/>
</dbReference>
<dbReference type="GO" id="GO:0016887">
    <property type="term" value="F:ATP hydrolysis activity"/>
    <property type="evidence" value="ECO:0007669"/>
    <property type="project" value="InterPro"/>
</dbReference>
<dbReference type="NCBIfam" id="TIGR01525">
    <property type="entry name" value="ATPase-IB_hvy"/>
    <property type="match status" value="1"/>
</dbReference>
<organism evidence="21 22">
    <name type="scientific">Fictibacillus macauensis ZFHKF-1</name>
    <dbReference type="NCBI Taxonomy" id="1196324"/>
    <lineage>
        <taxon>Bacteria</taxon>
        <taxon>Bacillati</taxon>
        <taxon>Bacillota</taxon>
        <taxon>Bacilli</taxon>
        <taxon>Bacillales</taxon>
        <taxon>Fictibacillaceae</taxon>
        <taxon>Fictibacillus</taxon>
    </lineage>
</organism>
<name>I8ALI2_9BACL</name>
<evidence type="ECO:0000256" key="5">
    <source>
        <dbReference type="ARBA" id="ARBA00022539"/>
    </source>
</evidence>
<evidence type="ECO:0000256" key="17">
    <source>
        <dbReference type="ARBA" id="ARBA00047308"/>
    </source>
</evidence>
<dbReference type="Gene3D" id="3.30.70.100">
    <property type="match status" value="2"/>
</dbReference>
<dbReference type="InterPro" id="IPR044492">
    <property type="entry name" value="P_typ_ATPase_HD_dom"/>
</dbReference>
<keyword evidence="11 19" id="KW-0067">ATP-binding</keyword>
<dbReference type="Pfam" id="PF00702">
    <property type="entry name" value="Hydrolase"/>
    <property type="match status" value="1"/>
</dbReference>
<dbReference type="AlphaFoldDB" id="I8ALI2"/>
<dbReference type="FunFam" id="3.40.1110.10:FF:000066">
    <property type="entry name" value="Cadmium-translocating P-type ATPase"/>
    <property type="match status" value="1"/>
</dbReference>
<keyword evidence="10" id="KW-0862">Zinc</keyword>
<dbReference type="Proteomes" id="UP000004080">
    <property type="component" value="Unassembled WGS sequence"/>
</dbReference>
<dbReference type="GO" id="GO:0005524">
    <property type="term" value="F:ATP binding"/>
    <property type="evidence" value="ECO:0007669"/>
    <property type="project" value="UniProtKB-UniRule"/>
</dbReference>
<dbReference type="Gene3D" id="3.40.50.1000">
    <property type="entry name" value="HAD superfamily/HAD-like"/>
    <property type="match status" value="1"/>
</dbReference>
<dbReference type="CDD" id="cd07548">
    <property type="entry name" value="P-type_ATPase-Cd_Zn_Co_like"/>
    <property type="match status" value="1"/>
</dbReference>
<evidence type="ECO:0000256" key="10">
    <source>
        <dbReference type="ARBA" id="ARBA00022833"/>
    </source>
</evidence>
<feature type="domain" description="HMA" evidence="20">
    <location>
        <begin position="5"/>
        <end position="71"/>
    </location>
</feature>
<dbReference type="SFLD" id="SFLDF00027">
    <property type="entry name" value="p-type_atpase"/>
    <property type="match status" value="1"/>
</dbReference>
<dbReference type="Pfam" id="PF00403">
    <property type="entry name" value="HMA"/>
    <property type="match status" value="2"/>
</dbReference>
<protein>
    <submittedName>
        <fullName evidence="21">Heavy metal-transporting ATPase</fullName>
    </submittedName>
</protein>
<dbReference type="GO" id="GO:0016463">
    <property type="term" value="F:P-type zinc transporter activity"/>
    <property type="evidence" value="ECO:0007669"/>
    <property type="project" value="UniProtKB-EC"/>
</dbReference>
<dbReference type="InterPro" id="IPR023299">
    <property type="entry name" value="ATPase_P-typ_cyto_dom_N"/>
</dbReference>
<evidence type="ECO:0000256" key="13">
    <source>
        <dbReference type="ARBA" id="ARBA00022967"/>
    </source>
</evidence>
<dbReference type="PROSITE" id="PS01047">
    <property type="entry name" value="HMA_1"/>
    <property type="match status" value="1"/>
</dbReference>
<comment type="subcellular location">
    <subcellularLocation>
        <location evidence="1">Cell membrane</location>
        <topology evidence="1">Multi-pass membrane protein</topology>
    </subcellularLocation>
</comment>
<keyword evidence="22" id="KW-1185">Reference proteome</keyword>
<dbReference type="PROSITE" id="PS50846">
    <property type="entry name" value="HMA_2"/>
    <property type="match status" value="2"/>
</dbReference>
<dbReference type="InterPro" id="IPR018303">
    <property type="entry name" value="ATPase_P-typ_P_site"/>
</dbReference>
<keyword evidence="3" id="KW-0813">Transport</keyword>
<comment type="catalytic activity">
    <reaction evidence="17">
        <text>Zn(2+)(in) + ATP + H2O = Zn(2+)(out) + ADP + phosphate + H(+)</text>
        <dbReference type="Rhea" id="RHEA:20621"/>
        <dbReference type="ChEBI" id="CHEBI:15377"/>
        <dbReference type="ChEBI" id="CHEBI:15378"/>
        <dbReference type="ChEBI" id="CHEBI:29105"/>
        <dbReference type="ChEBI" id="CHEBI:30616"/>
        <dbReference type="ChEBI" id="CHEBI:43474"/>
        <dbReference type="ChEBI" id="CHEBI:456216"/>
        <dbReference type="EC" id="7.2.2.12"/>
    </reaction>
</comment>